<keyword evidence="3" id="KW-1185">Reference proteome</keyword>
<feature type="compositionally biased region" description="Low complexity" evidence="1">
    <location>
        <begin position="28"/>
        <end position="40"/>
    </location>
</feature>
<proteinExistence type="predicted"/>
<evidence type="ECO:0000313" key="2">
    <source>
        <dbReference type="EnsemblPlants" id="ONIVA07G11660.1"/>
    </source>
</evidence>
<dbReference type="STRING" id="4536.A0A0E0I0B9"/>
<protein>
    <submittedName>
        <fullName evidence="2">Uncharacterized protein</fullName>
    </submittedName>
</protein>
<feature type="region of interest" description="Disordered" evidence="1">
    <location>
        <begin position="15"/>
        <end position="40"/>
    </location>
</feature>
<reference evidence="2" key="1">
    <citation type="submission" date="2015-04" db="UniProtKB">
        <authorList>
            <consortium name="EnsemblPlants"/>
        </authorList>
    </citation>
    <scope>IDENTIFICATION</scope>
    <source>
        <strain evidence="2">SL10</strain>
    </source>
</reference>
<accession>A0A0E0I0B9</accession>
<organism evidence="2">
    <name type="scientific">Oryza nivara</name>
    <name type="common">Indian wild rice</name>
    <name type="synonym">Oryza sativa f. spontanea</name>
    <dbReference type="NCBI Taxonomy" id="4536"/>
    <lineage>
        <taxon>Eukaryota</taxon>
        <taxon>Viridiplantae</taxon>
        <taxon>Streptophyta</taxon>
        <taxon>Embryophyta</taxon>
        <taxon>Tracheophyta</taxon>
        <taxon>Spermatophyta</taxon>
        <taxon>Magnoliopsida</taxon>
        <taxon>Liliopsida</taxon>
        <taxon>Poales</taxon>
        <taxon>Poaceae</taxon>
        <taxon>BOP clade</taxon>
        <taxon>Oryzoideae</taxon>
        <taxon>Oryzeae</taxon>
        <taxon>Oryzinae</taxon>
        <taxon>Oryza</taxon>
    </lineage>
</organism>
<dbReference type="AlphaFoldDB" id="A0A0E0I0B9"/>
<dbReference type="Proteomes" id="UP000006591">
    <property type="component" value="Chromosome 7"/>
</dbReference>
<sequence>MAEPLCVVAVPRALPLQPPRRPPRRRTLSSSRSLPPATLAARARGRHAAVVECDAVLKALSLVSPKGGDALRPAGAPGEAPAL</sequence>
<reference evidence="2" key="2">
    <citation type="submission" date="2018-04" db="EMBL/GenBank/DDBJ databases">
        <title>OnivRS2 (Oryza nivara Reference Sequence Version 2).</title>
        <authorList>
            <person name="Zhang J."/>
            <person name="Kudrna D."/>
            <person name="Lee S."/>
            <person name="Talag J."/>
            <person name="Rajasekar S."/>
            <person name="Welchert J."/>
            <person name="Hsing Y.-I."/>
            <person name="Wing R.A."/>
        </authorList>
    </citation>
    <scope>NUCLEOTIDE SEQUENCE [LARGE SCALE GENOMIC DNA]</scope>
    <source>
        <strain evidence="2">SL10</strain>
    </source>
</reference>
<name>A0A0E0I0B9_ORYNI</name>
<dbReference type="Gramene" id="ONIVA07G11660.1">
    <property type="protein sequence ID" value="ONIVA07G11660.1"/>
    <property type="gene ID" value="ONIVA07G11660"/>
</dbReference>
<evidence type="ECO:0000313" key="3">
    <source>
        <dbReference type="Proteomes" id="UP000006591"/>
    </source>
</evidence>
<dbReference type="HOGENOM" id="CLU_2546520_0_0_1"/>
<evidence type="ECO:0000256" key="1">
    <source>
        <dbReference type="SAM" id="MobiDB-lite"/>
    </source>
</evidence>
<dbReference type="EnsemblPlants" id="ONIVA07G11660.1">
    <property type="protein sequence ID" value="ONIVA07G11660.1"/>
    <property type="gene ID" value="ONIVA07G11660"/>
</dbReference>